<evidence type="ECO:0000256" key="2">
    <source>
        <dbReference type="ARBA" id="ARBA00022898"/>
    </source>
</evidence>
<dbReference type="InterPro" id="IPR036390">
    <property type="entry name" value="WH_DNA-bd_sf"/>
</dbReference>
<accession>A0A1Y6FR83</accession>
<dbReference type="GO" id="GO:0030170">
    <property type="term" value="F:pyridoxal phosphate binding"/>
    <property type="evidence" value="ECO:0007669"/>
    <property type="project" value="InterPro"/>
</dbReference>
<dbReference type="Proteomes" id="UP000194469">
    <property type="component" value="Unassembled WGS sequence"/>
</dbReference>
<dbReference type="InterPro" id="IPR036388">
    <property type="entry name" value="WH-like_DNA-bd_sf"/>
</dbReference>
<evidence type="ECO:0000259" key="6">
    <source>
        <dbReference type="PROSITE" id="PS50949"/>
    </source>
</evidence>
<organism evidence="7 8">
    <name type="scientific">Sphingopyxis terrae subsp. ummariensis</name>
    <dbReference type="NCBI Taxonomy" id="429001"/>
    <lineage>
        <taxon>Bacteria</taxon>
        <taxon>Pseudomonadati</taxon>
        <taxon>Pseudomonadota</taxon>
        <taxon>Alphaproteobacteria</taxon>
        <taxon>Sphingomonadales</taxon>
        <taxon>Sphingomonadaceae</taxon>
        <taxon>Sphingopyxis</taxon>
    </lineage>
</organism>
<reference evidence="8" key="1">
    <citation type="submission" date="2017-04" db="EMBL/GenBank/DDBJ databases">
        <authorList>
            <person name="Varghese N."/>
            <person name="Submissions S."/>
        </authorList>
    </citation>
    <scope>NUCLEOTIDE SEQUENCE [LARGE SCALE GENOMIC DNA]</scope>
    <source>
        <strain evidence="8">UI2</strain>
    </source>
</reference>
<dbReference type="PROSITE" id="PS50949">
    <property type="entry name" value="HTH_GNTR"/>
    <property type="match status" value="1"/>
</dbReference>
<dbReference type="PANTHER" id="PTHR46577:SF1">
    <property type="entry name" value="HTH-TYPE TRANSCRIPTIONAL REGULATORY PROTEIN GABR"/>
    <property type="match status" value="1"/>
</dbReference>
<dbReference type="GeneID" id="303003114"/>
<dbReference type="SUPFAM" id="SSF46785">
    <property type="entry name" value="Winged helix' DNA-binding domain"/>
    <property type="match status" value="1"/>
</dbReference>
<dbReference type="SUPFAM" id="SSF53383">
    <property type="entry name" value="PLP-dependent transferases"/>
    <property type="match status" value="1"/>
</dbReference>
<gene>
    <name evidence="7" type="ORF">SAMN06295984_2802</name>
</gene>
<dbReference type="CDD" id="cd00609">
    <property type="entry name" value="AAT_like"/>
    <property type="match status" value="1"/>
</dbReference>
<dbReference type="PRINTS" id="PR00035">
    <property type="entry name" value="HTHGNTR"/>
</dbReference>
<dbReference type="AlphaFoldDB" id="A0A1Y6FR83"/>
<dbReference type="InterPro" id="IPR015424">
    <property type="entry name" value="PyrdxlP-dep_Trfase"/>
</dbReference>
<evidence type="ECO:0000256" key="5">
    <source>
        <dbReference type="ARBA" id="ARBA00023163"/>
    </source>
</evidence>
<dbReference type="Gene3D" id="1.10.10.10">
    <property type="entry name" value="Winged helix-like DNA-binding domain superfamily/Winged helix DNA-binding domain"/>
    <property type="match status" value="1"/>
</dbReference>
<dbReference type="Pfam" id="PF00392">
    <property type="entry name" value="GntR"/>
    <property type="match status" value="1"/>
</dbReference>
<name>A0A1Y6FR83_9SPHN</name>
<evidence type="ECO:0000256" key="1">
    <source>
        <dbReference type="ARBA" id="ARBA00005384"/>
    </source>
</evidence>
<keyword evidence="4" id="KW-0238">DNA-binding</keyword>
<keyword evidence="2" id="KW-0663">Pyridoxal phosphate</keyword>
<evidence type="ECO:0000256" key="4">
    <source>
        <dbReference type="ARBA" id="ARBA00023125"/>
    </source>
</evidence>
<keyword evidence="5" id="KW-0804">Transcription</keyword>
<evidence type="ECO:0000313" key="8">
    <source>
        <dbReference type="Proteomes" id="UP000194469"/>
    </source>
</evidence>
<dbReference type="PANTHER" id="PTHR46577">
    <property type="entry name" value="HTH-TYPE TRANSCRIPTIONAL REGULATORY PROTEIN GABR"/>
    <property type="match status" value="1"/>
</dbReference>
<evidence type="ECO:0000256" key="3">
    <source>
        <dbReference type="ARBA" id="ARBA00023015"/>
    </source>
</evidence>
<dbReference type="EMBL" id="FXWL01000002">
    <property type="protein sequence ID" value="SMQ77395.1"/>
    <property type="molecule type" value="Genomic_DNA"/>
</dbReference>
<protein>
    <submittedName>
        <fullName evidence="7">Transcriptional regulator, GntR family</fullName>
    </submittedName>
</protein>
<proteinExistence type="inferred from homology"/>
<dbReference type="CDD" id="cd07377">
    <property type="entry name" value="WHTH_GntR"/>
    <property type="match status" value="1"/>
</dbReference>
<keyword evidence="8" id="KW-1185">Reference proteome</keyword>
<dbReference type="InterPro" id="IPR004839">
    <property type="entry name" value="Aminotransferase_I/II_large"/>
</dbReference>
<dbReference type="GO" id="GO:0003700">
    <property type="term" value="F:DNA-binding transcription factor activity"/>
    <property type="evidence" value="ECO:0007669"/>
    <property type="project" value="InterPro"/>
</dbReference>
<dbReference type="RefSeq" id="WP_086457551.1">
    <property type="nucleotide sequence ID" value="NZ_FXWL01000002.1"/>
</dbReference>
<dbReference type="InterPro" id="IPR015421">
    <property type="entry name" value="PyrdxlP-dep_Trfase_major"/>
</dbReference>
<dbReference type="Gene3D" id="3.40.640.10">
    <property type="entry name" value="Type I PLP-dependent aspartate aminotransferase-like (Major domain)"/>
    <property type="match status" value="1"/>
</dbReference>
<dbReference type="SMART" id="SM00345">
    <property type="entry name" value="HTH_GNTR"/>
    <property type="match status" value="1"/>
</dbReference>
<keyword evidence="3" id="KW-0805">Transcription regulation</keyword>
<dbReference type="Pfam" id="PF00155">
    <property type="entry name" value="Aminotran_1_2"/>
    <property type="match status" value="1"/>
</dbReference>
<evidence type="ECO:0000313" key="7">
    <source>
        <dbReference type="EMBL" id="SMQ77395.1"/>
    </source>
</evidence>
<feature type="domain" description="HTH gntR-type" evidence="6">
    <location>
        <begin position="13"/>
        <end position="81"/>
    </location>
</feature>
<comment type="similarity">
    <text evidence="1">In the C-terminal section; belongs to the class-I pyridoxal-phosphate-dependent aminotransferase family.</text>
</comment>
<dbReference type="InterPro" id="IPR000524">
    <property type="entry name" value="Tscrpt_reg_HTH_GntR"/>
</dbReference>
<dbReference type="InterPro" id="IPR051446">
    <property type="entry name" value="HTH_trans_reg/aminotransferase"/>
</dbReference>
<sequence>MRPSFTLDRASDSTLQDQIRKGVIELMRSQAWPAGHRLPSSRTMARLLGVSRNTVTIAYQQLVADGHVVARERSGLFISGDLTAGRTGFGEVTGIAERATPNRVPWSERLPRLPALPEPRPPNWQHYPYPFLDGCFDDSLFPVDDWREAVSLSLKRRQVASWSGVADDDTALTEEIRTKILPRRGIYARPDEILLTLGTHHARVLALDLFCIEGSRVAIEDPGLFELRALIEARRGSWVPQPVDAQGVVTDARLAECDLVMVTPSHQLPTGATLSLDRRRALLAAAEAHDLIVVEDDFECETNYLDEDFPAMRGMAGGSRVIYIAGLAKVLDPGLRLGFMVADREVIAHLRELRRLSVKQPPPNNQRAAAQFLSLGHYDSMMRRIGREFRARQIALRDALNHYLPRSIAIQPVRGGTTMWVQGPDGLDVADLAAAAERRGVLIERVDPYYSGTAPPGLFRLGVTSLPTGRIRPGVAALTAALNDVMAKKVEPPPILTGRALRRKMSGARLECRTIYGDPCTISLLPDGTMTGCAGHADEDCDIGRWWIEGDRWHRQWQSWSYGEATSFEVAVEGDVIQWLGAGQRVVDWALIGRIGDLVPS</sequence>
<dbReference type="GO" id="GO:0003677">
    <property type="term" value="F:DNA binding"/>
    <property type="evidence" value="ECO:0007669"/>
    <property type="project" value="UniProtKB-KW"/>
</dbReference>